<reference evidence="1 2" key="1">
    <citation type="journal article" date="2017" name="Front. Microbiol.">
        <title>Genomic Characterization of Dairy Associated Leuconostoc Species and Diversity of Leuconostocs in Undefined Mixed Mesophilic Starter Cultures.</title>
        <authorList>
            <person name="Frantzen C.A."/>
            <person name="Kot W."/>
            <person name="Pedersen T.B."/>
            <person name="Ardo Y.M."/>
            <person name="Broadbent J.R."/>
            <person name="Neve H."/>
            <person name="Hansen L.H."/>
            <person name="Dal Bello F."/>
            <person name="Ostlie H.M."/>
            <person name="Kleppen H.P."/>
            <person name="Vogensen F.K."/>
            <person name="Holo H."/>
        </authorList>
    </citation>
    <scope>NUCLEOTIDE SEQUENCE [LARGE SCALE GENOMIC DNA]</scope>
    <source>
        <strain evidence="1 2">LMGCF08</strain>
    </source>
</reference>
<dbReference type="EMBL" id="MPLS01000046">
    <property type="protein sequence ID" value="ORI97107.1"/>
    <property type="molecule type" value="Genomic_DNA"/>
</dbReference>
<evidence type="ECO:0000313" key="1">
    <source>
        <dbReference type="EMBL" id="ORI97107.1"/>
    </source>
</evidence>
<dbReference type="STRING" id="33968.BMS77_08655"/>
<dbReference type="eggNOG" id="COG1695">
    <property type="taxonomic scope" value="Bacteria"/>
</dbReference>
<sequence length="171" mass="19835">MYELYILGQLLYADHSAYKLRFILENILGANRKVSFGVLYPLLEKMETAGKLMIIEDPHSRKKIHVTAVGRDRFFELMREPVKNNAHMDEVYLFKLTSLCLVDSKLAQQIIAAFRAEKQAQRDRYTENISQLMLKHADASFFKSALQANKLQAALANTYLDYVNMIERELE</sequence>
<dbReference type="SUPFAM" id="SSF46785">
    <property type="entry name" value="Winged helix' DNA-binding domain"/>
    <property type="match status" value="1"/>
</dbReference>
<proteinExistence type="predicted"/>
<comment type="caution">
    <text evidence="1">The sequence shown here is derived from an EMBL/GenBank/DDBJ whole genome shotgun (WGS) entry which is preliminary data.</text>
</comment>
<dbReference type="InterPro" id="IPR036390">
    <property type="entry name" value="WH_DNA-bd_sf"/>
</dbReference>
<accession>A0A1X0VBJ1</accession>
<dbReference type="AlphaFoldDB" id="A0A1X0VBJ1"/>
<evidence type="ECO:0000313" key="2">
    <source>
        <dbReference type="Proteomes" id="UP000192288"/>
    </source>
</evidence>
<dbReference type="InterPro" id="IPR036388">
    <property type="entry name" value="WH-like_DNA-bd_sf"/>
</dbReference>
<protein>
    <submittedName>
        <fullName evidence="1">Transcriptional regulator</fullName>
    </submittedName>
</protein>
<organism evidence="1 2">
    <name type="scientific">Leuconostoc pseudomesenteroides</name>
    <dbReference type="NCBI Taxonomy" id="33968"/>
    <lineage>
        <taxon>Bacteria</taxon>
        <taxon>Bacillati</taxon>
        <taxon>Bacillota</taxon>
        <taxon>Bacilli</taxon>
        <taxon>Lactobacillales</taxon>
        <taxon>Lactobacillaceae</taxon>
        <taxon>Leuconostoc</taxon>
    </lineage>
</organism>
<dbReference type="Gene3D" id="1.10.10.10">
    <property type="entry name" value="Winged helix-like DNA-binding domain superfamily/Winged helix DNA-binding domain"/>
    <property type="match status" value="1"/>
</dbReference>
<dbReference type="Proteomes" id="UP000192288">
    <property type="component" value="Unassembled WGS sequence"/>
</dbReference>
<name>A0A1X0VBJ1_LEUPS</name>
<gene>
    <name evidence="1" type="ORF">BMR96_08955</name>
</gene>
<dbReference type="RefSeq" id="WP_080519505.1">
    <property type="nucleotide sequence ID" value="NZ_MPLS01000046.1"/>
</dbReference>